<dbReference type="PANTHER" id="PTHR30255">
    <property type="entry name" value="SINGLE-STRANDED-DNA-SPECIFIC EXONUCLEASE RECJ"/>
    <property type="match status" value="1"/>
</dbReference>
<dbReference type="InterPro" id="IPR038763">
    <property type="entry name" value="DHH_sf"/>
</dbReference>
<dbReference type="EMBL" id="JAEDAM010000073">
    <property type="protein sequence ID" value="MBS8122332.1"/>
    <property type="molecule type" value="Genomic_DNA"/>
</dbReference>
<dbReference type="Proteomes" id="UP000680365">
    <property type="component" value="Unassembled WGS sequence"/>
</dbReference>
<keyword evidence="1" id="KW-0812">Transmembrane</keyword>
<evidence type="ECO:0000313" key="4">
    <source>
        <dbReference type="Proteomes" id="UP000680365"/>
    </source>
</evidence>
<dbReference type="InterPro" id="IPR051673">
    <property type="entry name" value="SSDNA_exonuclease_RecJ"/>
</dbReference>
<dbReference type="GO" id="GO:0004527">
    <property type="term" value="F:exonuclease activity"/>
    <property type="evidence" value="ECO:0007669"/>
    <property type="project" value="UniProtKB-KW"/>
</dbReference>
<name>A0ABS5QMD7_9BACT</name>
<dbReference type="Pfam" id="PF01368">
    <property type="entry name" value="DHH"/>
    <property type="match status" value="1"/>
</dbReference>
<accession>A0ABS5QMD7</accession>
<dbReference type="InterPro" id="IPR001667">
    <property type="entry name" value="DDH_dom"/>
</dbReference>
<evidence type="ECO:0000313" key="3">
    <source>
        <dbReference type="EMBL" id="MBS8122332.1"/>
    </source>
</evidence>
<protein>
    <submittedName>
        <fullName evidence="3">Exonuclease RecJ</fullName>
    </submittedName>
</protein>
<proteinExistence type="predicted"/>
<evidence type="ECO:0000259" key="2">
    <source>
        <dbReference type="Pfam" id="PF01368"/>
    </source>
</evidence>
<organism evidence="3 4">
    <name type="scientific">Candidatus Vampirococcus lugosii</name>
    <dbReference type="NCBI Taxonomy" id="2789015"/>
    <lineage>
        <taxon>Bacteria</taxon>
        <taxon>Candidatus Absconditibacteriota</taxon>
        <taxon>Vampirococcus</taxon>
    </lineage>
</organism>
<comment type="caution">
    <text evidence="3">The sequence shown here is derived from an EMBL/GenBank/DDBJ whole genome shotgun (WGS) entry which is preliminary data.</text>
</comment>
<sequence length="340" mass="38558">MDIIYDNPNEDLLQRLLKIRKIDGSIDDFLNPTFTNSWIDPYLLNDFEIAIHRIQKAIKNNEKIVILGDYDVDGITSSFLLYKFFTIFLNYKKISIRLPNRLTDGYGMKKHHLDEIKSVGADLVITVDNGITCIKEAEYASKIGLDLIITDHHKALDQIPKTLAVVNPQISPNYSFKGIAGVGVAFKIASALIKIYIKDINRKKIALNYLLPIVAIGTVADCVPLLGENRLMTKMGIDYINTKKLIPKSISNFLSFLNIKNNIETFHIGFMIAPRINAGGRMQSPYDSLNCLIYSGDKQKKHLENIEKINNDRKKSQDDGYKEIDKIIDKSKKSFDSTIK</sequence>
<dbReference type="SUPFAM" id="SSF64182">
    <property type="entry name" value="DHH phosphoesterases"/>
    <property type="match status" value="1"/>
</dbReference>
<keyword evidence="1" id="KW-0472">Membrane</keyword>
<gene>
    <name evidence="3" type="ORF">VAMP_300n53</name>
</gene>
<reference evidence="3 4" key="1">
    <citation type="journal article" date="2021" name="Nat. Commun.">
        <title>Reductive evolution and unique predatory mode in the CPR bacterium Vampirococcus lugosii.</title>
        <authorList>
            <person name="Moreira D."/>
            <person name="Zivanovic Y."/>
            <person name="Lopez-Archilla A.I."/>
            <person name="Iniesto M."/>
            <person name="Lopez-Garcia P."/>
        </authorList>
    </citation>
    <scope>NUCLEOTIDE SEQUENCE [LARGE SCALE GENOMIC DNA]</scope>
    <source>
        <strain evidence="3">Chiprana</strain>
    </source>
</reference>
<keyword evidence="4" id="KW-1185">Reference proteome</keyword>
<dbReference type="PANTHER" id="PTHR30255:SF2">
    <property type="entry name" value="SINGLE-STRANDED-DNA-SPECIFIC EXONUCLEASE RECJ"/>
    <property type="match status" value="1"/>
</dbReference>
<keyword evidence="3" id="KW-0540">Nuclease</keyword>
<dbReference type="RefSeq" id="WP_213349773.1">
    <property type="nucleotide sequence ID" value="NZ_JAEDAM010000073.1"/>
</dbReference>
<keyword evidence="3" id="KW-0269">Exonuclease</keyword>
<keyword evidence="3" id="KW-0378">Hydrolase</keyword>
<dbReference type="Gene3D" id="3.90.1640.30">
    <property type="match status" value="1"/>
</dbReference>
<feature type="domain" description="DDH" evidence="2">
    <location>
        <begin position="63"/>
        <end position="217"/>
    </location>
</feature>
<evidence type="ECO:0000256" key="1">
    <source>
        <dbReference type="SAM" id="Phobius"/>
    </source>
</evidence>
<keyword evidence="1" id="KW-1133">Transmembrane helix</keyword>
<feature type="transmembrane region" description="Helical" evidence="1">
    <location>
        <begin position="209"/>
        <end position="227"/>
    </location>
</feature>